<evidence type="ECO:0000256" key="3">
    <source>
        <dbReference type="ARBA" id="ARBA00023027"/>
    </source>
</evidence>
<dbReference type="FunFam" id="3.40.309.10:FF:000002">
    <property type="entry name" value="Methylmalonate-semialdehyde dehydrogenase (Acylating)"/>
    <property type="match status" value="1"/>
</dbReference>
<dbReference type="EC" id="1.2.1.27" evidence="1"/>
<evidence type="ECO:0000313" key="6">
    <source>
        <dbReference type="Proteomes" id="UP000323886"/>
    </source>
</evidence>
<dbReference type="PANTHER" id="PTHR43866:SF4">
    <property type="entry name" value="MALONATE-SEMIALDEHYDE DEHYDROGENASE"/>
    <property type="match status" value="1"/>
</dbReference>
<dbReference type="PANTHER" id="PTHR43866">
    <property type="entry name" value="MALONATE-SEMIALDEHYDE DEHYDROGENASE"/>
    <property type="match status" value="1"/>
</dbReference>
<dbReference type="OrthoDB" id="9812625at2"/>
<dbReference type="InterPro" id="IPR015590">
    <property type="entry name" value="Aldehyde_DH_dom"/>
</dbReference>
<dbReference type="FunFam" id="3.40.605.10:FF:000003">
    <property type="entry name" value="Methylmalonate-semialdehyde dehydrogenase [acylating]"/>
    <property type="match status" value="1"/>
</dbReference>
<dbReference type="RefSeq" id="WP_150097942.1">
    <property type="nucleotide sequence ID" value="NZ_VWPL01000020.1"/>
</dbReference>
<evidence type="ECO:0000256" key="2">
    <source>
        <dbReference type="ARBA" id="ARBA00023002"/>
    </source>
</evidence>
<dbReference type="GO" id="GO:0006574">
    <property type="term" value="P:L-valine catabolic process"/>
    <property type="evidence" value="ECO:0007669"/>
    <property type="project" value="TreeGrafter"/>
</dbReference>
<keyword evidence="3" id="KW-0520">NAD</keyword>
<sequence>MRDYGHFIGGKHVPGTSGRFGEVFQPMTGEVIGRVALATTAEVRAAVENAKAAQPAWAATNPQRRARVLMEFLRLVQRDYDQLAELLAREHGKTIPDAKGDIQRGVEVIEFSTGVPHLMKGEYTDGAGPGIDIYSMRQPLGVVAGITPFNFPAMIPMWKFGPALACGNAFILKPSERDPGVPMKLAELLLEAGLPAGVLNVVNGDKEAVDAVLDDPDIKAVGFVGSTPVAEHVYSRGCAAGKRVQCFGGAKNHMIIMPDADLDQAADALIGAGYGSAGERCMAISVAVPVGKATADRLIEKLIPRVEALKIGPSTSLDADYGPLVTKAHLEKVKSYVDLGVKEGAKLVVDGRGFKMQGYENGFYLGGCLFDEVTADMRIYKEEIFGPVLAVVRAHDYAEGLKLANDHEYGNGVAIFTRDGDAARDFASKVQVGMIGVNVPIPVPLAYYTFGGWKRSSFGDLNQHGPDAIRFYSRTKTITSRWPSGIKDGADFIIPTMK</sequence>
<name>A0A5M6HUL7_9HYPH</name>
<dbReference type="CDD" id="cd07085">
    <property type="entry name" value="ALDH_F6_MMSDH"/>
    <property type="match status" value="1"/>
</dbReference>
<dbReference type="SUPFAM" id="SSF53720">
    <property type="entry name" value="ALDH-like"/>
    <property type="match status" value="1"/>
</dbReference>
<dbReference type="NCBIfam" id="TIGR01722">
    <property type="entry name" value="MMSDH"/>
    <property type="match status" value="1"/>
</dbReference>
<dbReference type="InterPro" id="IPR016163">
    <property type="entry name" value="Ald_DH_C"/>
</dbReference>
<proteinExistence type="predicted"/>
<dbReference type="InterPro" id="IPR010061">
    <property type="entry name" value="MeMal-semiAld_DH"/>
</dbReference>
<protein>
    <recommendedName>
        <fullName evidence="1">methylmalonate-semialdehyde dehydrogenase (CoA acylating)</fullName>
        <ecNumber evidence="1">1.2.1.27</ecNumber>
    </recommendedName>
</protein>
<gene>
    <name evidence="5" type="ORF">F1193_11710</name>
</gene>
<dbReference type="InterPro" id="IPR016161">
    <property type="entry name" value="Ald_DH/histidinol_DH"/>
</dbReference>
<organism evidence="5 6">
    <name type="scientific">Blastochloris sulfoviridis</name>
    <dbReference type="NCBI Taxonomy" id="50712"/>
    <lineage>
        <taxon>Bacteria</taxon>
        <taxon>Pseudomonadati</taxon>
        <taxon>Pseudomonadota</taxon>
        <taxon>Alphaproteobacteria</taxon>
        <taxon>Hyphomicrobiales</taxon>
        <taxon>Blastochloridaceae</taxon>
        <taxon>Blastochloris</taxon>
    </lineage>
</organism>
<reference evidence="5 6" key="1">
    <citation type="submission" date="2019-09" db="EMBL/GenBank/DDBJ databases">
        <title>Draft Whole-Genome sequence of Blastochloris sulfoviridis DSM 729.</title>
        <authorList>
            <person name="Meyer T.E."/>
            <person name="Kyndt J.A."/>
        </authorList>
    </citation>
    <scope>NUCLEOTIDE SEQUENCE [LARGE SCALE GENOMIC DNA]</scope>
    <source>
        <strain evidence="5 6">DSM 729</strain>
    </source>
</reference>
<dbReference type="InterPro" id="IPR016162">
    <property type="entry name" value="Ald_DH_N"/>
</dbReference>
<dbReference type="Pfam" id="PF00171">
    <property type="entry name" value="Aldedh"/>
    <property type="match status" value="1"/>
</dbReference>
<dbReference type="Gene3D" id="3.40.309.10">
    <property type="entry name" value="Aldehyde Dehydrogenase, Chain A, domain 2"/>
    <property type="match status" value="1"/>
</dbReference>
<dbReference type="PROSITE" id="PS00070">
    <property type="entry name" value="ALDEHYDE_DEHYDR_CYS"/>
    <property type="match status" value="1"/>
</dbReference>
<feature type="domain" description="Aldehyde dehydrogenase" evidence="4">
    <location>
        <begin position="16"/>
        <end position="478"/>
    </location>
</feature>
<dbReference type="InterPro" id="IPR016160">
    <property type="entry name" value="Ald_DH_CS_CYS"/>
</dbReference>
<evidence type="ECO:0000256" key="1">
    <source>
        <dbReference type="ARBA" id="ARBA00013048"/>
    </source>
</evidence>
<keyword evidence="2" id="KW-0560">Oxidoreductase</keyword>
<dbReference type="AlphaFoldDB" id="A0A5M6HUL7"/>
<evidence type="ECO:0000313" key="5">
    <source>
        <dbReference type="EMBL" id="KAA5599594.1"/>
    </source>
</evidence>
<dbReference type="GO" id="GO:0006210">
    <property type="term" value="P:thymine catabolic process"/>
    <property type="evidence" value="ECO:0007669"/>
    <property type="project" value="TreeGrafter"/>
</dbReference>
<comment type="caution">
    <text evidence="5">The sequence shown here is derived from an EMBL/GenBank/DDBJ whole genome shotgun (WGS) entry which is preliminary data.</text>
</comment>
<keyword evidence="6" id="KW-1185">Reference proteome</keyword>
<dbReference type="Proteomes" id="UP000323886">
    <property type="component" value="Unassembled WGS sequence"/>
</dbReference>
<accession>A0A5M6HUL7</accession>
<evidence type="ECO:0000259" key="4">
    <source>
        <dbReference type="Pfam" id="PF00171"/>
    </source>
</evidence>
<dbReference type="Gene3D" id="3.40.605.10">
    <property type="entry name" value="Aldehyde Dehydrogenase, Chain A, domain 1"/>
    <property type="match status" value="1"/>
</dbReference>
<dbReference type="EMBL" id="VWPL01000020">
    <property type="protein sequence ID" value="KAA5599594.1"/>
    <property type="molecule type" value="Genomic_DNA"/>
</dbReference>
<dbReference type="GO" id="GO:0004491">
    <property type="term" value="F:methylmalonate-semialdehyde dehydrogenase (acylating, NAD) activity"/>
    <property type="evidence" value="ECO:0007669"/>
    <property type="project" value="UniProtKB-EC"/>
</dbReference>